<comment type="cofactor">
    <cofactor evidence="6">
        <name>[2Fe-2S] cluster</name>
        <dbReference type="ChEBI" id="CHEBI:190135"/>
    </cofactor>
</comment>
<dbReference type="InterPro" id="IPR036249">
    <property type="entry name" value="Thioredoxin-like_sf"/>
</dbReference>
<evidence type="ECO:0000313" key="9">
    <source>
        <dbReference type="Proteomes" id="UP000229730"/>
    </source>
</evidence>
<feature type="binding site" evidence="7">
    <location>
        <position position="133"/>
    </location>
    <ligand>
        <name>[2Fe-2S] cluster</name>
        <dbReference type="ChEBI" id="CHEBI:190135"/>
    </ligand>
</feature>
<dbReference type="PIRSF" id="PIRSF000216">
    <property type="entry name" value="NADH_DH_24kDa"/>
    <property type="match status" value="1"/>
</dbReference>
<name>A0A2G4YMG4_9PROT</name>
<evidence type="ECO:0000256" key="4">
    <source>
        <dbReference type="ARBA" id="ARBA00023004"/>
    </source>
</evidence>
<dbReference type="GO" id="GO:0051537">
    <property type="term" value="F:2 iron, 2 sulfur cluster binding"/>
    <property type="evidence" value="ECO:0007669"/>
    <property type="project" value="UniProtKB-KW"/>
</dbReference>
<dbReference type="InParanoid" id="A0A2G4YMG4"/>
<dbReference type="CDD" id="cd03081">
    <property type="entry name" value="TRX_Fd_NuoE_FDH_gamma"/>
    <property type="match status" value="1"/>
</dbReference>
<dbReference type="InterPro" id="IPR028431">
    <property type="entry name" value="NADP_DH_HndA-like"/>
</dbReference>
<dbReference type="SUPFAM" id="SSF52833">
    <property type="entry name" value="Thioredoxin-like"/>
    <property type="match status" value="1"/>
</dbReference>
<dbReference type="InterPro" id="IPR041921">
    <property type="entry name" value="NuoE_N"/>
</dbReference>
<dbReference type="Proteomes" id="UP000229730">
    <property type="component" value="Unassembled WGS sequence"/>
</dbReference>
<accession>A0A2G4YMG4</accession>
<dbReference type="AlphaFoldDB" id="A0A2G4YMG4"/>
<evidence type="ECO:0000313" key="8">
    <source>
        <dbReference type="EMBL" id="PHZ83495.1"/>
    </source>
</evidence>
<feature type="binding site" evidence="7">
    <location>
        <position position="97"/>
    </location>
    <ligand>
        <name>[2Fe-2S] cluster</name>
        <dbReference type="ChEBI" id="CHEBI:190135"/>
    </ligand>
</feature>
<dbReference type="GO" id="GO:0046872">
    <property type="term" value="F:metal ion binding"/>
    <property type="evidence" value="ECO:0007669"/>
    <property type="project" value="UniProtKB-KW"/>
</dbReference>
<dbReference type="Gene3D" id="1.10.10.1590">
    <property type="entry name" value="NADH-quinone oxidoreductase subunit E"/>
    <property type="match status" value="1"/>
</dbReference>
<gene>
    <name evidence="8" type="ORF">CRD36_16675</name>
</gene>
<dbReference type="Pfam" id="PF01257">
    <property type="entry name" value="2Fe-2S_thioredx"/>
    <property type="match status" value="1"/>
</dbReference>
<proteinExistence type="inferred from homology"/>
<dbReference type="RefSeq" id="WP_099475388.1">
    <property type="nucleotide sequence ID" value="NZ_CP041025.1"/>
</dbReference>
<evidence type="ECO:0000256" key="7">
    <source>
        <dbReference type="PIRSR" id="PIRSR000216-1"/>
    </source>
</evidence>
<evidence type="ECO:0000256" key="5">
    <source>
        <dbReference type="ARBA" id="ARBA00023014"/>
    </source>
</evidence>
<dbReference type="OrthoDB" id="9807941at2"/>
<organism evidence="8 9">
    <name type="scientific">Paremcibacter congregatus</name>
    <dbReference type="NCBI Taxonomy" id="2043170"/>
    <lineage>
        <taxon>Bacteria</taxon>
        <taxon>Pseudomonadati</taxon>
        <taxon>Pseudomonadota</taxon>
        <taxon>Alphaproteobacteria</taxon>
        <taxon>Emcibacterales</taxon>
        <taxon>Emcibacteraceae</taxon>
        <taxon>Paremcibacter</taxon>
    </lineage>
</organism>
<dbReference type="PANTHER" id="PTHR43342:SF2">
    <property type="entry name" value="POTENTIAL NAD-REDUCING HYDROGENASE SUBUNIT"/>
    <property type="match status" value="1"/>
</dbReference>
<feature type="binding site" evidence="7">
    <location>
        <position position="137"/>
    </location>
    <ligand>
        <name>[2Fe-2S] cluster</name>
        <dbReference type="ChEBI" id="CHEBI:190135"/>
    </ligand>
</feature>
<protein>
    <submittedName>
        <fullName evidence="8">Formate dehydrogenase subunit gamma</fullName>
    </submittedName>
</protein>
<reference evidence="8 9" key="1">
    <citation type="submission" date="2017-10" db="EMBL/GenBank/DDBJ databases">
        <title>Frigbacter circumglobatus gen. nov. sp. nov., isolated from sediment cultured in situ.</title>
        <authorList>
            <person name="Zhao Z."/>
        </authorList>
    </citation>
    <scope>NUCLEOTIDE SEQUENCE [LARGE SCALE GENOMIC DNA]</scope>
    <source>
        <strain evidence="8 9">ZYL</strain>
    </source>
</reference>
<keyword evidence="3 7" id="KW-0479">Metal-binding</keyword>
<sequence>MTKTHEHDRPHLEQADWDPVEAQEIIAPFARLKGGLMEALHGLQQAFGYVPRQSYDLLADAFNLSRAEVYGVKSFYHDFRDTPAGHHVIEVCQAESCQAMGSRGLTTHVQKMLGIELGETSHDGHFTLKAVYCLGNCAVSPNITFDGKMHGRVTEDKFDKLMQRTAGLAKKGENA</sequence>
<dbReference type="GO" id="GO:0016491">
    <property type="term" value="F:oxidoreductase activity"/>
    <property type="evidence" value="ECO:0007669"/>
    <property type="project" value="InterPro"/>
</dbReference>
<dbReference type="NCBIfam" id="NF004638">
    <property type="entry name" value="PRK05988.1"/>
    <property type="match status" value="1"/>
</dbReference>
<comment type="similarity">
    <text evidence="1">Belongs to the complex I 24 kDa subunit family.</text>
</comment>
<evidence type="ECO:0000256" key="1">
    <source>
        <dbReference type="ARBA" id="ARBA00010643"/>
    </source>
</evidence>
<comment type="cofactor">
    <cofactor evidence="7">
        <name>[2Fe-2S] cluster</name>
        <dbReference type="ChEBI" id="CHEBI:190135"/>
    </cofactor>
    <text evidence="7">Binds 1 [2Fe-2S] cluster.</text>
</comment>
<dbReference type="EMBL" id="PDEM01000033">
    <property type="protein sequence ID" value="PHZ83495.1"/>
    <property type="molecule type" value="Genomic_DNA"/>
</dbReference>
<keyword evidence="9" id="KW-1185">Reference proteome</keyword>
<evidence type="ECO:0000256" key="6">
    <source>
        <dbReference type="ARBA" id="ARBA00034078"/>
    </source>
</evidence>
<keyword evidence="2 7" id="KW-0001">2Fe-2S</keyword>
<dbReference type="InterPro" id="IPR002023">
    <property type="entry name" value="NuoE-like"/>
</dbReference>
<dbReference type="FunCoup" id="A0A2G4YMG4">
    <property type="interactions" value="447"/>
</dbReference>
<evidence type="ECO:0000256" key="2">
    <source>
        <dbReference type="ARBA" id="ARBA00022714"/>
    </source>
</evidence>
<dbReference type="Gene3D" id="3.40.30.10">
    <property type="entry name" value="Glutaredoxin"/>
    <property type="match status" value="1"/>
</dbReference>
<comment type="caution">
    <text evidence="8">The sequence shown here is derived from an EMBL/GenBank/DDBJ whole genome shotgun (WGS) entry which is preliminary data.</text>
</comment>
<feature type="binding site" evidence="7">
    <location>
        <position position="92"/>
    </location>
    <ligand>
        <name>[2Fe-2S] cluster</name>
        <dbReference type="ChEBI" id="CHEBI:190135"/>
    </ligand>
</feature>
<dbReference type="PANTHER" id="PTHR43342">
    <property type="entry name" value="NADH-QUINONE OXIDOREDUCTASE, E SUBUNIT"/>
    <property type="match status" value="1"/>
</dbReference>
<keyword evidence="5 7" id="KW-0411">Iron-sulfur</keyword>
<keyword evidence="4 7" id="KW-0408">Iron</keyword>
<evidence type="ECO:0000256" key="3">
    <source>
        <dbReference type="ARBA" id="ARBA00022723"/>
    </source>
</evidence>